<accession>A0ABV7CF53</accession>
<dbReference type="PANTHER" id="PTHR34385">
    <property type="entry name" value="D-ALANYL-D-ALANINE CARBOXYPEPTIDASE"/>
    <property type="match status" value="1"/>
</dbReference>
<comment type="caution">
    <text evidence="2">The sequence shown here is derived from an EMBL/GenBank/DDBJ whole genome shotgun (WGS) entry which is preliminary data.</text>
</comment>
<gene>
    <name evidence="2" type="ORF">ACFOEE_01605</name>
</gene>
<dbReference type="PANTHER" id="PTHR34385:SF1">
    <property type="entry name" value="PEPTIDOGLYCAN L-ALANYL-D-GLUTAMATE ENDOPEPTIDASE CWLK"/>
    <property type="match status" value="1"/>
</dbReference>
<evidence type="ECO:0000313" key="2">
    <source>
        <dbReference type="EMBL" id="MFC3031221.1"/>
    </source>
</evidence>
<sequence>MRTQLAEALGLNTEHLVACGSQSMHRETLKPWLALQAAARDAGFNLQLASAHRDFARQNLIWQAKFQGKRPVYDLAGNMVDIEPLNVLDKVQAIMLYSALPGFSRHHFGTDFDVYDPNLLRENEQLQLTPWEYLEGPMKPLNDWLNTHLSQFGFYRPYDCYRGGVAQEPWHISHSRVAAEYGGLLTPAIVADLALEQQIAGAEAIAANATLLFERFISNVASPT</sequence>
<keyword evidence="3" id="KW-1185">Reference proteome</keyword>
<dbReference type="Proteomes" id="UP001595453">
    <property type="component" value="Unassembled WGS sequence"/>
</dbReference>
<dbReference type="InterPro" id="IPR052179">
    <property type="entry name" value="DD-CPase-like"/>
</dbReference>
<feature type="domain" description="D-alanyl-D-alanine carboxypeptidase-like core" evidence="1">
    <location>
        <begin position="22"/>
        <end position="174"/>
    </location>
</feature>
<dbReference type="RefSeq" id="WP_377120243.1">
    <property type="nucleotide sequence ID" value="NZ_JBHRSD010000002.1"/>
</dbReference>
<proteinExistence type="predicted"/>
<dbReference type="CDD" id="cd14847">
    <property type="entry name" value="DD-carboxypeptidase_like"/>
    <property type="match status" value="1"/>
</dbReference>
<protein>
    <submittedName>
        <fullName evidence="2">M15 family metallopeptidase</fullName>
    </submittedName>
</protein>
<evidence type="ECO:0000259" key="1">
    <source>
        <dbReference type="Pfam" id="PF02557"/>
    </source>
</evidence>
<dbReference type="InterPro" id="IPR009045">
    <property type="entry name" value="Zn_M74/Hedgehog-like"/>
</dbReference>
<dbReference type="Pfam" id="PF02557">
    <property type="entry name" value="VanY"/>
    <property type="match status" value="1"/>
</dbReference>
<name>A0ABV7CF53_9GAMM</name>
<dbReference type="SUPFAM" id="SSF55166">
    <property type="entry name" value="Hedgehog/DD-peptidase"/>
    <property type="match status" value="1"/>
</dbReference>
<organism evidence="2 3">
    <name type="scientific">Pseudoalteromonas fenneropenaei</name>
    <dbReference type="NCBI Taxonomy" id="1737459"/>
    <lineage>
        <taxon>Bacteria</taxon>
        <taxon>Pseudomonadati</taxon>
        <taxon>Pseudomonadota</taxon>
        <taxon>Gammaproteobacteria</taxon>
        <taxon>Alteromonadales</taxon>
        <taxon>Pseudoalteromonadaceae</taxon>
        <taxon>Pseudoalteromonas</taxon>
    </lineage>
</organism>
<dbReference type="Gene3D" id="3.30.1380.10">
    <property type="match status" value="1"/>
</dbReference>
<dbReference type="EMBL" id="JBHRSD010000002">
    <property type="protein sequence ID" value="MFC3031221.1"/>
    <property type="molecule type" value="Genomic_DNA"/>
</dbReference>
<evidence type="ECO:0000313" key="3">
    <source>
        <dbReference type="Proteomes" id="UP001595453"/>
    </source>
</evidence>
<reference evidence="3" key="1">
    <citation type="journal article" date="2019" name="Int. J. Syst. Evol. Microbiol.">
        <title>The Global Catalogue of Microorganisms (GCM) 10K type strain sequencing project: providing services to taxonomists for standard genome sequencing and annotation.</title>
        <authorList>
            <consortium name="The Broad Institute Genomics Platform"/>
            <consortium name="The Broad Institute Genome Sequencing Center for Infectious Disease"/>
            <person name="Wu L."/>
            <person name="Ma J."/>
        </authorList>
    </citation>
    <scope>NUCLEOTIDE SEQUENCE [LARGE SCALE GENOMIC DNA]</scope>
    <source>
        <strain evidence="3">KCTC 42730</strain>
    </source>
</reference>
<dbReference type="InterPro" id="IPR003709">
    <property type="entry name" value="VanY-like_core_dom"/>
</dbReference>